<feature type="domain" description="Glycosyl transferase family 1" evidence="2">
    <location>
        <begin position="169"/>
        <end position="320"/>
    </location>
</feature>
<dbReference type="EMBL" id="WMIG01000008">
    <property type="protein sequence ID" value="MTH60532.1"/>
    <property type="molecule type" value="Genomic_DNA"/>
</dbReference>
<dbReference type="Gene3D" id="3.40.50.2000">
    <property type="entry name" value="Glycogen Phosphorylase B"/>
    <property type="match status" value="2"/>
</dbReference>
<accession>A0A844HSK8</accession>
<keyword evidence="1 4" id="KW-0808">Transferase</keyword>
<dbReference type="InterPro" id="IPR001296">
    <property type="entry name" value="Glyco_trans_1"/>
</dbReference>
<dbReference type="PANTHER" id="PTHR46401">
    <property type="entry name" value="GLYCOSYLTRANSFERASE WBBK-RELATED"/>
    <property type="match status" value="1"/>
</dbReference>
<dbReference type="Proteomes" id="UP000449846">
    <property type="component" value="Unassembled WGS sequence"/>
</dbReference>
<keyword evidence="5" id="KW-1185">Reference proteome</keyword>
<dbReference type="GO" id="GO:0009103">
    <property type="term" value="P:lipopolysaccharide biosynthetic process"/>
    <property type="evidence" value="ECO:0007669"/>
    <property type="project" value="TreeGrafter"/>
</dbReference>
<evidence type="ECO:0000259" key="2">
    <source>
        <dbReference type="Pfam" id="PF00534"/>
    </source>
</evidence>
<dbReference type="Pfam" id="PF00534">
    <property type="entry name" value="Glycos_transf_1"/>
    <property type="match status" value="1"/>
</dbReference>
<dbReference type="CDD" id="cd03801">
    <property type="entry name" value="GT4_PimA-like"/>
    <property type="match status" value="1"/>
</dbReference>
<dbReference type="SUPFAM" id="SSF53756">
    <property type="entry name" value="UDP-Glycosyltransferase/glycogen phosphorylase"/>
    <property type="match status" value="1"/>
</dbReference>
<proteinExistence type="predicted"/>
<reference evidence="4 5" key="1">
    <citation type="submission" date="2019-11" db="EMBL/GenBank/DDBJ databases">
        <authorList>
            <person name="Dong K."/>
        </authorList>
    </citation>
    <scope>NUCLEOTIDE SEQUENCE [LARGE SCALE GENOMIC DNA]</scope>
    <source>
        <strain evidence="4 5">NBRC 112902</strain>
    </source>
</reference>
<dbReference type="RefSeq" id="WP_155040472.1">
    <property type="nucleotide sequence ID" value="NZ_JBHGCD010000011.1"/>
</dbReference>
<evidence type="ECO:0000313" key="4">
    <source>
        <dbReference type="EMBL" id="MTH60532.1"/>
    </source>
</evidence>
<comment type="caution">
    <text evidence="4">The sequence shown here is derived from an EMBL/GenBank/DDBJ whole genome shotgun (WGS) entry which is preliminary data.</text>
</comment>
<protein>
    <submittedName>
        <fullName evidence="4">Glycosyltransferase</fullName>
    </submittedName>
</protein>
<organism evidence="4 5">
    <name type="scientific">Paracoccus litorisediminis</name>
    <dbReference type="NCBI Taxonomy" id="2006130"/>
    <lineage>
        <taxon>Bacteria</taxon>
        <taxon>Pseudomonadati</taxon>
        <taxon>Pseudomonadota</taxon>
        <taxon>Alphaproteobacteria</taxon>
        <taxon>Rhodobacterales</taxon>
        <taxon>Paracoccaceae</taxon>
        <taxon>Paracoccus</taxon>
    </lineage>
</organism>
<name>A0A844HSK8_9RHOB</name>
<evidence type="ECO:0000259" key="3">
    <source>
        <dbReference type="Pfam" id="PF13439"/>
    </source>
</evidence>
<dbReference type="Pfam" id="PF13439">
    <property type="entry name" value="Glyco_transf_4"/>
    <property type="match status" value="1"/>
</dbReference>
<feature type="domain" description="Glycosyltransferase subfamily 4-like N-terminal" evidence="3">
    <location>
        <begin position="86"/>
        <end position="160"/>
    </location>
</feature>
<dbReference type="PANTHER" id="PTHR46401:SF2">
    <property type="entry name" value="GLYCOSYLTRANSFERASE WBBK-RELATED"/>
    <property type="match status" value="1"/>
</dbReference>
<sequence>MTPRPAAFAIPGDIATLTGGYIYERRLLEGLRGLGHNMQHLILPASFPDPTSDEMGQAVAALEAVDPARPLILDGLVFGAIRTEGLARVRAPIIAMIHHPLALESGLSAPRRAYLFQTEWDNLRLARHVLVPSPHTKAILTGRYDVPDDRITIATPGVDPPGPARERAAPPLILSVGILHPRKGHDILIDALAQLADLDWQAVIVGNPWDATHAAALAGQIDRSPVGARVRLAGRVPTCELERLYAQASIFALATRYEGYGIVFGEALVRGLPIVSCRVGAVPDTVPPGAGLLVPPEDAGAFADGLRKLLIDPTMREGMALAALAAGRHLPDWTGTALIASRVIDGLQG</sequence>
<gene>
    <name evidence="4" type="ORF">GL300_15050</name>
</gene>
<dbReference type="InterPro" id="IPR028098">
    <property type="entry name" value="Glyco_trans_4-like_N"/>
</dbReference>
<evidence type="ECO:0000313" key="5">
    <source>
        <dbReference type="Proteomes" id="UP000449846"/>
    </source>
</evidence>
<dbReference type="GO" id="GO:0016757">
    <property type="term" value="F:glycosyltransferase activity"/>
    <property type="evidence" value="ECO:0007669"/>
    <property type="project" value="InterPro"/>
</dbReference>
<dbReference type="OrthoDB" id="9790710at2"/>
<evidence type="ECO:0000256" key="1">
    <source>
        <dbReference type="ARBA" id="ARBA00022679"/>
    </source>
</evidence>
<dbReference type="AlphaFoldDB" id="A0A844HSK8"/>